<name>A0ABQ2ZWZ0_9ACTN</name>
<dbReference type="Proteomes" id="UP000653308">
    <property type="component" value="Unassembled WGS sequence"/>
</dbReference>
<accession>A0ABQ2ZWZ0</accession>
<sequence length="82" mass="8571">MATDALDPGEDGTYPYFPRDKAGRPLWSDSAMTDGQAVDGQAPMPRGRRLKAGPNGDVITIDLTPTGPDGQPIDPPDLPPAA</sequence>
<feature type="region of interest" description="Disordered" evidence="1">
    <location>
        <begin position="1"/>
        <end position="82"/>
    </location>
</feature>
<feature type="compositionally biased region" description="Pro residues" evidence="1">
    <location>
        <begin position="73"/>
        <end position="82"/>
    </location>
</feature>
<comment type="caution">
    <text evidence="2">The sequence shown here is derived from an EMBL/GenBank/DDBJ whole genome shotgun (WGS) entry which is preliminary data.</text>
</comment>
<evidence type="ECO:0000313" key="2">
    <source>
        <dbReference type="EMBL" id="GGY27538.1"/>
    </source>
</evidence>
<organism evidence="2 3">
    <name type="scientific">Streptomyces djakartensis</name>
    <dbReference type="NCBI Taxonomy" id="68193"/>
    <lineage>
        <taxon>Bacteria</taxon>
        <taxon>Bacillati</taxon>
        <taxon>Actinomycetota</taxon>
        <taxon>Actinomycetes</taxon>
        <taxon>Kitasatosporales</taxon>
        <taxon>Streptomycetaceae</taxon>
        <taxon>Streptomyces</taxon>
    </lineage>
</organism>
<proteinExistence type="predicted"/>
<evidence type="ECO:0000313" key="3">
    <source>
        <dbReference type="Proteomes" id="UP000653308"/>
    </source>
</evidence>
<reference evidence="3" key="1">
    <citation type="journal article" date="2019" name="Int. J. Syst. Evol. Microbiol.">
        <title>The Global Catalogue of Microorganisms (GCM) 10K type strain sequencing project: providing services to taxonomists for standard genome sequencing and annotation.</title>
        <authorList>
            <consortium name="The Broad Institute Genomics Platform"/>
            <consortium name="The Broad Institute Genome Sequencing Center for Infectious Disease"/>
            <person name="Wu L."/>
            <person name="Ma J."/>
        </authorList>
    </citation>
    <scope>NUCLEOTIDE SEQUENCE [LARGE SCALE GENOMIC DNA]</scope>
    <source>
        <strain evidence="3">JCM 4957</strain>
    </source>
</reference>
<dbReference type="RefSeq" id="WP_190199067.1">
    <property type="nucleotide sequence ID" value="NZ_BMWE01000010.1"/>
</dbReference>
<protein>
    <submittedName>
        <fullName evidence="2">Uncharacterized protein</fullName>
    </submittedName>
</protein>
<evidence type="ECO:0000256" key="1">
    <source>
        <dbReference type="SAM" id="MobiDB-lite"/>
    </source>
</evidence>
<keyword evidence="3" id="KW-1185">Reference proteome</keyword>
<gene>
    <name evidence="2" type="ORF">GCM10010384_38310</name>
</gene>
<dbReference type="EMBL" id="BMWE01000010">
    <property type="protein sequence ID" value="GGY27538.1"/>
    <property type="molecule type" value="Genomic_DNA"/>
</dbReference>